<gene>
    <name evidence="5" type="ORF">F0L46_03505</name>
</gene>
<evidence type="ECO:0000313" key="5">
    <source>
        <dbReference type="EMBL" id="KAA2242379.1"/>
    </source>
</evidence>
<evidence type="ECO:0000256" key="3">
    <source>
        <dbReference type="ARBA" id="ARBA00023002"/>
    </source>
</evidence>
<dbReference type="InterPro" id="IPR024072">
    <property type="entry name" value="DHFR-like_dom_sf"/>
</dbReference>
<comment type="caution">
    <text evidence="5">The sequence shown here is derived from an EMBL/GenBank/DDBJ whole genome shotgun (WGS) entry which is preliminary data.</text>
</comment>
<dbReference type="InterPro" id="IPR002734">
    <property type="entry name" value="RibDG_C"/>
</dbReference>
<dbReference type="AlphaFoldDB" id="A0A5B2VWE2"/>
<dbReference type="GO" id="GO:0009231">
    <property type="term" value="P:riboflavin biosynthetic process"/>
    <property type="evidence" value="ECO:0007669"/>
    <property type="project" value="InterPro"/>
</dbReference>
<evidence type="ECO:0000313" key="6">
    <source>
        <dbReference type="Proteomes" id="UP000323142"/>
    </source>
</evidence>
<comment type="pathway">
    <text evidence="1">Cofactor biosynthesis; riboflavin biosynthesis.</text>
</comment>
<sequence>MLVYVWNGTADETLSHPFDPFPCGTAEQPFVIAQLGQSLDGRIATPTGDSKYINGGAALDHLHAIRARVDAVLVGIGTVVADDPLLTVRRVPGRSPARVILDPSGRLPCDARVLADDGVPRIVITRPGAPVAQGADCIAIEADGGVIPPRAILRALGACGFRRILVEGGARTISAFMDAGLVDRLHVLVAPLILGSGRNGLDLAPIGPLSQALRPRARAHLLADGNVLFDCDLSAGRLPSEPLSALAPWEA</sequence>
<dbReference type="Proteomes" id="UP000323142">
    <property type="component" value="Unassembled WGS sequence"/>
</dbReference>
<keyword evidence="2" id="KW-0521">NADP</keyword>
<reference evidence="5 6" key="2">
    <citation type="submission" date="2019-09" db="EMBL/GenBank/DDBJ databases">
        <authorList>
            <person name="Jin C."/>
        </authorList>
    </citation>
    <scope>NUCLEOTIDE SEQUENCE [LARGE SCALE GENOMIC DNA]</scope>
    <source>
        <strain evidence="5 6">BN140002</strain>
    </source>
</reference>
<protein>
    <submittedName>
        <fullName evidence="5">RibD family protein</fullName>
    </submittedName>
</protein>
<dbReference type="PANTHER" id="PTHR38011">
    <property type="entry name" value="DIHYDROFOLATE REDUCTASE FAMILY PROTEIN (AFU_ORTHOLOGUE AFUA_8G06820)"/>
    <property type="match status" value="1"/>
</dbReference>
<dbReference type="SUPFAM" id="SSF53597">
    <property type="entry name" value="Dihydrofolate reductase-like"/>
    <property type="match status" value="1"/>
</dbReference>
<proteinExistence type="predicted"/>
<evidence type="ECO:0000256" key="1">
    <source>
        <dbReference type="ARBA" id="ARBA00005104"/>
    </source>
</evidence>
<reference evidence="5 6" key="1">
    <citation type="submission" date="2019-09" db="EMBL/GenBank/DDBJ databases">
        <title>Salinarimonas rosea gen. nov., sp. nov., a new member of the a-2 subgroup of the Proteobacteria.</title>
        <authorList>
            <person name="Liu J."/>
        </authorList>
    </citation>
    <scope>NUCLEOTIDE SEQUENCE [LARGE SCALE GENOMIC DNA]</scope>
    <source>
        <strain evidence="5 6">BN140002</strain>
    </source>
</reference>
<dbReference type="Pfam" id="PF01872">
    <property type="entry name" value="RibD_C"/>
    <property type="match status" value="1"/>
</dbReference>
<evidence type="ECO:0000256" key="2">
    <source>
        <dbReference type="ARBA" id="ARBA00022857"/>
    </source>
</evidence>
<dbReference type="InterPro" id="IPR050765">
    <property type="entry name" value="Riboflavin_Biosynth_HTPR"/>
</dbReference>
<dbReference type="PANTHER" id="PTHR38011:SF7">
    <property type="entry name" value="2,5-DIAMINO-6-RIBOSYLAMINO-4(3H)-PYRIMIDINONE 5'-PHOSPHATE REDUCTASE"/>
    <property type="match status" value="1"/>
</dbReference>
<evidence type="ECO:0000259" key="4">
    <source>
        <dbReference type="Pfam" id="PF01872"/>
    </source>
</evidence>
<feature type="domain" description="Bacterial bifunctional deaminase-reductase C-terminal" evidence="4">
    <location>
        <begin position="29"/>
        <end position="199"/>
    </location>
</feature>
<name>A0A5B2VWE2_9HYPH</name>
<keyword evidence="6" id="KW-1185">Reference proteome</keyword>
<accession>A0A5B2VWE2</accession>
<keyword evidence="3" id="KW-0560">Oxidoreductase</keyword>
<dbReference type="Gene3D" id="3.40.430.10">
    <property type="entry name" value="Dihydrofolate Reductase, subunit A"/>
    <property type="match status" value="1"/>
</dbReference>
<dbReference type="OrthoDB" id="2313602at2"/>
<dbReference type="GO" id="GO:0008703">
    <property type="term" value="F:5-amino-6-(5-phosphoribosylamino)uracil reductase activity"/>
    <property type="evidence" value="ECO:0007669"/>
    <property type="project" value="InterPro"/>
</dbReference>
<organism evidence="5 6">
    <name type="scientific">Salinarimonas soli</name>
    <dbReference type="NCBI Taxonomy" id="1638099"/>
    <lineage>
        <taxon>Bacteria</taxon>
        <taxon>Pseudomonadati</taxon>
        <taxon>Pseudomonadota</taxon>
        <taxon>Alphaproteobacteria</taxon>
        <taxon>Hyphomicrobiales</taxon>
        <taxon>Salinarimonadaceae</taxon>
        <taxon>Salinarimonas</taxon>
    </lineage>
</organism>
<dbReference type="EMBL" id="VUOA01000006">
    <property type="protein sequence ID" value="KAA2242379.1"/>
    <property type="molecule type" value="Genomic_DNA"/>
</dbReference>